<dbReference type="InterPro" id="IPR023296">
    <property type="entry name" value="Glyco_hydro_beta-prop_sf"/>
</dbReference>
<evidence type="ECO:0000256" key="4">
    <source>
        <dbReference type="ARBA" id="ARBA00023295"/>
    </source>
</evidence>
<evidence type="ECO:0000256" key="3">
    <source>
        <dbReference type="ARBA" id="ARBA00022801"/>
    </source>
</evidence>
<keyword evidence="3" id="KW-0378">Hydrolase</keyword>
<dbReference type="InterPro" id="IPR050727">
    <property type="entry name" value="GH43_arabinanases"/>
</dbReference>
<keyword evidence="4" id="KW-0326">Glycosidase</keyword>
<sequence>AGNRRQASEGPEIIYNPQTEYYYLFMAYDALEIPYNTRVARSKSITGPYLGIDGANVTEGADMYPVVTHPYKFAKSDGWVGISHCAIFDDGNGNWYYAS</sequence>
<evidence type="ECO:0000256" key="2">
    <source>
        <dbReference type="ARBA" id="ARBA00009865"/>
    </source>
</evidence>
<evidence type="ECO:0000313" key="6">
    <source>
        <dbReference type="Proteomes" id="UP001221924"/>
    </source>
</evidence>
<comment type="pathway">
    <text evidence="1">Glycan metabolism; L-arabinan degradation.</text>
</comment>
<dbReference type="PANTHER" id="PTHR43301">
    <property type="entry name" value="ARABINAN ENDO-1,5-ALPHA-L-ARABINOSIDASE"/>
    <property type="match status" value="1"/>
</dbReference>
<dbReference type="PANTHER" id="PTHR43301:SF3">
    <property type="entry name" value="ARABINAN ENDO-1,5-ALPHA-L-ARABINOSIDASE A-RELATED"/>
    <property type="match status" value="1"/>
</dbReference>
<dbReference type="GO" id="GO:0004553">
    <property type="term" value="F:hydrolase activity, hydrolyzing O-glycosyl compounds"/>
    <property type="evidence" value="ECO:0007669"/>
    <property type="project" value="InterPro"/>
</dbReference>
<organism evidence="5 6">
    <name type="scientific">Bacteroides cellulosilyticus</name>
    <dbReference type="NCBI Taxonomy" id="246787"/>
    <lineage>
        <taxon>Bacteria</taxon>
        <taxon>Pseudomonadati</taxon>
        <taxon>Bacteroidota</taxon>
        <taxon>Bacteroidia</taxon>
        <taxon>Bacteroidales</taxon>
        <taxon>Bacteroidaceae</taxon>
        <taxon>Bacteroides</taxon>
    </lineage>
</organism>
<dbReference type="AlphaFoldDB" id="A0AAW6MCM6"/>
<dbReference type="GO" id="GO:0005975">
    <property type="term" value="P:carbohydrate metabolic process"/>
    <property type="evidence" value="ECO:0007669"/>
    <property type="project" value="InterPro"/>
</dbReference>
<dbReference type="InterPro" id="IPR006710">
    <property type="entry name" value="Glyco_hydro_43"/>
</dbReference>
<evidence type="ECO:0000256" key="1">
    <source>
        <dbReference type="ARBA" id="ARBA00004834"/>
    </source>
</evidence>
<dbReference type="Proteomes" id="UP001221924">
    <property type="component" value="Unassembled WGS sequence"/>
</dbReference>
<reference evidence="5" key="1">
    <citation type="submission" date="2023-03" db="EMBL/GenBank/DDBJ databases">
        <title>DFI Biobank Strains.</title>
        <authorList>
            <person name="Mostad J."/>
            <person name="Paddock L."/>
            <person name="Medina S."/>
            <person name="Waligurski E."/>
            <person name="Barat B."/>
            <person name="Smith R."/>
            <person name="Burgo V."/>
            <person name="Metcalfe C."/>
            <person name="Woodson C."/>
            <person name="Sundararajan A."/>
            <person name="Ramaswamy R."/>
            <person name="Lin H."/>
            <person name="Pamer E.G."/>
        </authorList>
    </citation>
    <scope>NUCLEOTIDE SEQUENCE</scope>
    <source>
        <strain evidence="5">DFI.9.5</strain>
    </source>
</reference>
<accession>A0AAW6MCM6</accession>
<dbReference type="EMBL" id="JARFID010000862">
    <property type="protein sequence ID" value="MDE8698203.1"/>
    <property type="molecule type" value="Genomic_DNA"/>
</dbReference>
<dbReference type="SUPFAM" id="SSF75005">
    <property type="entry name" value="Arabinanase/levansucrase/invertase"/>
    <property type="match status" value="1"/>
</dbReference>
<comment type="similarity">
    <text evidence="2">Belongs to the glycosyl hydrolase 43 family.</text>
</comment>
<dbReference type="RefSeq" id="WP_275203135.1">
    <property type="nucleotide sequence ID" value="NZ_JARFID010000862.1"/>
</dbReference>
<protein>
    <submittedName>
        <fullName evidence="5">Family 43 glycosylhydrolase</fullName>
    </submittedName>
</protein>
<name>A0AAW6MCM6_9BACE</name>
<feature type="non-terminal residue" evidence="5">
    <location>
        <position position="1"/>
    </location>
</feature>
<comment type="caution">
    <text evidence="5">The sequence shown here is derived from an EMBL/GenBank/DDBJ whole genome shotgun (WGS) entry which is preliminary data.</text>
</comment>
<feature type="non-terminal residue" evidence="5">
    <location>
        <position position="99"/>
    </location>
</feature>
<proteinExistence type="inferred from homology"/>
<dbReference type="Pfam" id="PF04616">
    <property type="entry name" value="Glyco_hydro_43"/>
    <property type="match status" value="1"/>
</dbReference>
<evidence type="ECO:0000313" key="5">
    <source>
        <dbReference type="EMBL" id="MDE8698203.1"/>
    </source>
</evidence>
<gene>
    <name evidence="5" type="ORF">PZH42_30025</name>
</gene>
<dbReference type="Gene3D" id="2.115.10.20">
    <property type="entry name" value="Glycosyl hydrolase domain, family 43"/>
    <property type="match status" value="1"/>
</dbReference>